<name>A0AAP9XQW6_RAOTE</name>
<protein>
    <submittedName>
        <fullName evidence="1">Uncharacterized protein</fullName>
    </submittedName>
</protein>
<dbReference type="AlphaFoldDB" id="A0AAP9XQW6"/>
<reference evidence="1 2" key="1">
    <citation type="submission" date="2020-10" db="EMBL/GenBank/DDBJ databases">
        <title>Resistance determinants and their genetic context in bacteria from a longitudinal study of pigs reared under conventional and antibiotic-free husbandry practices.</title>
        <authorList>
            <person name="Poulin-Laprade D."/>
            <person name="Brouard J.-S."/>
            <person name="Gagnon N."/>
            <person name="Turcotte A."/>
            <person name="Langlois A."/>
            <person name="Matte J.J."/>
            <person name="Carrillo C.D."/>
            <person name="Zaheer R."/>
            <person name="McAllister T."/>
            <person name="Topp E."/>
            <person name="Talbot G."/>
        </authorList>
    </citation>
    <scope>NUCLEOTIDE SEQUENCE [LARGE SCALE GENOMIC DNA]</scope>
    <source>
        <strain evidence="1 2">Res13-Abat-PEB01-P1-04-A</strain>
    </source>
</reference>
<evidence type="ECO:0000313" key="1">
    <source>
        <dbReference type="EMBL" id="QPF09775.1"/>
    </source>
</evidence>
<dbReference type="EMBL" id="CP062916">
    <property type="protein sequence ID" value="QPF09775.1"/>
    <property type="molecule type" value="Genomic_DNA"/>
</dbReference>
<proteinExistence type="predicted"/>
<organism evidence="1 2">
    <name type="scientific">Raoultella terrigena</name>
    <name type="common">Klebsiella terrigena</name>
    <dbReference type="NCBI Taxonomy" id="577"/>
    <lineage>
        <taxon>Bacteria</taxon>
        <taxon>Pseudomonadati</taxon>
        <taxon>Pseudomonadota</taxon>
        <taxon>Gammaproteobacteria</taxon>
        <taxon>Enterobacterales</taxon>
        <taxon>Enterobacteriaceae</taxon>
        <taxon>Klebsiella/Raoultella group</taxon>
        <taxon>Raoultella</taxon>
    </lineage>
</organism>
<dbReference type="Proteomes" id="UP000594500">
    <property type="component" value="Chromosome"/>
</dbReference>
<gene>
    <name evidence="1" type="ORF">IMO34_04935</name>
</gene>
<evidence type="ECO:0000313" key="2">
    <source>
        <dbReference type="Proteomes" id="UP000594500"/>
    </source>
</evidence>
<sequence>MKNGKLEDVKKETANVEPHVEMVKFISTSEDEQEGNFEFLCCRGGYGMGGAGIGGRW</sequence>
<accession>A0AAP9XQW6</accession>
<dbReference type="RefSeq" id="WP_195710451.1">
    <property type="nucleotide sequence ID" value="NZ_CP062916.1"/>
</dbReference>